<evidence type="ECO:0000313" key="2">
    <source>
        <dbReference type="EMBL" id="PPR87538.1"/>
    </source>
</evidence>
<sequence>MSRKCREGVLLDDVRRCGKLCGTGKGSRCMGGSRRRDKGARDSEVEGSAGTSGLCGDLAWDREGVRMARTKMAFGTCSPGNVDSDKCRGVRDCSPGISKLRAQWPVPVTVSPGTVYPFPVIGLNIEYSLVIFN</sequence>
<evidence type="ECO:0000256" key="1">
    <source>
        <dbReference type="SAM" id="MobiDB-lite"/>
    </source>
</evidence>
<protein>
    <submittedName>
        <fullName evidence="2">Uncharacterized protein</fullName>
    </submittedName>
</protein>
<accession>A0A2P5W902</accession>
<feature type="region of interest" description="Disordered" evidence="1">
    <location>
        <begin position="24"/>
        <end position="51"/>
    </location>
</feature>
<gene>
    <name evidence="2" type="ORF">GOBAR_AA33156</name>
</gene>
<dbReference type="EMBL" id="KZ668542">
    <property type="protein sequence ID" value="PPR87538.1"/>
    <property type="molecule type" value="Genomic_DNA"/>
</dbReference>
<organism evidence="2 3">
    <name type="scientific">Gossypium barbadense</name>
    <name type="common">Sea Island cotton</name>
    <name type="synonym">Hibiscus barbadensis</name>
    <dbReference type="NCBI Taxonomy" id="3634"/>
    <lineage>
        <taxon>Eukaryota</taxon>
        <taxon>Viridiplantae</taxon>
        <taxon>Streptophyta</taxon>
        <taxon>Embryophyta</taxon>
        <taxon>Tracheophyta</taxon>
        <taxon>Spermatophyta</taxon>
        <taxon>Magnoliopsida</taxon>
        <taxon>eudicotyledons</taxon>
        <taxon>Gunneridae</taxon>
        <taxon>Pentapetalae</taxon>
        <taxon>rosids</taxon>
        <taxon>malvids</taxon>
        <taxon>Malvales</taxon>
        <taxon>Malvaceae</taxon>
        <taxon>Malvoideae</taxon>
        <taxon>Gossypium</taxon>
    </lineage>
</organism>
<proteinExistence type="predicted"/>
<dbReference type="AlphaFoldDB" id="A0A2P5W902"/>
<name>A0A2P5W902_GOSBA</name>
<evidence type="ECO:0000313" key="3">
    <source>
        <dbReference type="Proteomes" id="UP000239757"/>
    </source>
</evidence>
<dbReference type="Proteomes" id="UP000239757">
    <property type="component" value="Unassembled WGS sequence"/>
</dbReference>
<reference evidence="2 3" key="1">
    <citation type="submission" date="2015-01" db="EMBL/GenBank/DDBJ databases">
        <title>Genome of allotetraploid Gossypium barbadense reveals genomic plasticity and fiber elongation in cotton evolution.</title>
        <authorList>
            <person name="Chen X."/>
            <person name="Liu X."/>
            <person name="Zhao B."/>
            <person name="Zheng H."/>
            <person name="Hu Y."/>
            <person name="Lu G."/>
            <person name="Yang C."/>
            <person name="Chen J."/>
            <person name="Shan C."/>
            <person name="Zhang L."/>
            <person name="Zhou Y."/>
            <person name="Wang L."/>
            <person name="Guo W."/>
            <person name="Bai Y."/>
            <person name="Ruan J."/>
            <person name="Shangguan X."/>
            <person name="Mao Y."/>
            <person name="Jiang J."/>
            <person name="Zhu Y."/>
            <person name="Lei J."/>
            <person name="Kang H."/>
            <person name="Chen S."/>
            <person name="He X."/>
            <person name="Wang R."/>
            <person name="Wang Y."/>
            <person name="Chen J."/>
            <person name="Wang L."/>
            <person name="Yu S."/>
            <person name="Wang B."/>
            <person name="Wei J."/>
            <person name="Song S."/>
            <person name="Lu X."/>
            <person name="Gao Z."/>
            <person name="Gu W."/>
            <person name="Deng X."/>
            <person name="Ma D."/>
            <person name="Wang S."/>
            <person name="Liang W."/>
            <person name="Fang L."/>
            <person name="Cai C."/>
            <person name="Zhu X."/>
            <person name="Zhou B."/>
            <person name="Zhang Y."/>
            <person name="Chen Z."/>
            <person name="Xu S."/>
            <person name="Zhu R."/>
            <person name="Wang S."/>
            <person name="Zhang T."/>
            <person name="Zhao G."/>
        </authorList>
    </citation>
    <scope>NUCLEOTIDE SEQUENCE [LARGE SCALE GENOMIC DNA]</scope>
    <source>
        <strain evidence="3">cv. Xinhai21</strain>
        <tissue evidence="2">Leaf</tissue>
    </source>
</reference>